<evidence type="ECO:0000256" key="3">
    <source>
        <dbReference type="ARBA" id="ARBA00022989"/>
    </source>
</evidence>
<dbReference type="InterPro" id="IPR006634">
    <property type="entry name" value="TLC-dom"/>
</dbReference>
<evidence type="ECO:0000313" key="8">
    <source>
        <dbReference type="EMBL" id="CBY12408.1"/>
    </source>
</evidence>
<dbReference type="GO" id="GO:0005783">
    <property type="term" value="C:endoplasmic reticulum"/>
    <property type="evidence" value="ECO:0007669"/>
    <property type="project" value="TreeGrafter"/>
</dbReference>
<feature type="transmembrane region" description="Helical" evidence="6">
    <location>
        <begin position="213"/>
        <end position="231"/>
    </location>
</feature>
<sequence length="296" mass="34322">MNAADILLSVGGYTCLWALLFFLAPFVFRKCAFSADIYSKLTKAKQIDLCLRATSIFSATCAWSFGAWNLHKNLSAYAPLNEPNETASLPLLFMTAFFTLDTIVCIYLREEYGATTYQYLCHHAVAIMGFYNSLKYQECLWFANYRLLSELSTPLINVRAIMNAFNLKEKYAGVYSANRVLTMFAFFFSRIATIPYFWMLTYRRYDDLINCDWKIIGMLIVSGIVLDFLNIQLKRKWKTMIPTLLRRKKRKKRKMISFDNDGPNQHNISLSDFQNKSASSCDLRFTLLSHFINIFT</sequence>
<feature type="domain" description="TLC" evidence="7">
    <location>
        <begin position="44"/>
        <end position="250"/>
    </location>
</feature>
<organism evidence="8">
    <name type="scientific">Oikopleura dioica</name>
    <name type="common">Tunicate</name>
    <dbReference type="NCBI Taxonomy" id="34765"/>
    <lineage>
        <taxon>Eukaryota</taxon>
        <taxon>Metazoa</taxon>
        <taxon>Chordata</taxon>
        <taxon>Tunicata</taxon>
        <taxon>Appendicularia</taxon>
        <taxon>Copelata</taxon>
        <taxon>Oikopleuridae</taxon>
        <taxon>Oikopleura</taxon>
    </lineage>
</organism>
<dbReference type="Proteomes" id="UP000001307">
    <property type="component" value="Unassembled WGS sequence"/>
</dbReference>
<feature type="transmembrane region" description="Helical" evidence="6">
    <location>
        <begin position="88"/>
        <end position="108"/>
    </location>
</feature>
<reference evidence="8" key="1">
    <citation type="journal article" date="2010" name="Science">
        <title>Plasticity of animal genome architecture unmasked by rapid evolution of a pelagic tunicate.</title>
        <authorList>
            <person name="Denoeud F."/>
            <person name="Henriet S."/>
            <person name="Mungpakdee S."/>
            <person name="Aury J.M."/>
            <person name="Da Silva C."/>
            <person name="Brinkmann H."/>
            <person name="Mikhaleva J."/>
            <person name="Olsen L.C."/>
            <person name="Jubin C."/>
            <person name="Canestro C."/>
            <person name="Bouquet J.M."/>
            <person name="Danks G."/>
            <person name="Poulain J."/>
            <person name="Campsteijn C."/>
            <person name="Adamski M."/>
            <person name="Cross I."/>
            <person name="Yadetie F."/>
            <person name="Muffato M."/>
            <person name="Louis A."/>
            <person name="Butcher S."/>
            <person name="Tsagkogeorga G."/>
            <person name="Konrad A."/>
            <person name="Singh S."/>
            <person name="Jensen M.F."/>
            <person name="Cong E.H."/>
            <person name="Eikeseth-Otteraa H."/>
            <person name="Noel B."/>
            <person name="Anthouard V."/>
            <person name="Porcel B.M."/>
            <person name="Kachouri-Lafond R."/>
            <person name="Nishino A."/>
            <person name="Ugolini M."/>
            <person name="Chourrout P."/>
            <person name="Nishida H."/>
            <person name="Aasland R."/>
            <person name="Huzurbazar S."/>
            <person name="Westhof E."/>
            <person name="Delsuc F."/>
            <person name="Lehrach H."/>
            <person name="Reinhardt R."/>
            <person name="Weissenbach J."/>
            <person name="Roy S.W."/>
            <person name="Artiguenave F."/>
            <person name="Postlethwait J.H."/>
            <person name="Manak J.R."/>
            <person name="Thompson E.M."/>
            <person name="Jaillon O."/>
            <person name="Du Pasquier L."/>
            <person name="Boudinot P."/>
            <person name="Liberles D.A."/>
            <person name="Volff J.N."/>
            <person name="Philippe H."/>
            <person name="Lenhard B."/>
            <person name="Roest Crollius H."/>
            <person name="Wincker P."/>
            <person name="Chourrout D."/>
        </authorList>
    </citation>
    <scope>NUCLEOTIDE SEQUENCE [LARGE SCALE GENOMIC DNA]</scope>
</reference>
<comment type="subcellular location">
    <subcellularLocation>
        <location evidence="1">Membrane</location>
        <topology evidence="1">Multi-pass membrane protein</topology>
    </subcellularLocation>
</comment>
<keyword evidence="3 6" id="KW-1133">Transmembrane helix</keyword>
<evidence type="ECO:0000256" key="4">
    <source>
        <dbReference type="ARBA" id="ARBA00023136"/>
    </source>
</evidence>
<dbReference type="PANTHER" id="PTHR13439">
    <property type="entry name" value="CT120 PROTEIN"/>
    <property type="match status" value="1"/>
</dbReference>
<dbReference type="Pfam" id="PF03798">
    <property type="entry name" value="TRAM_LAG1_CLN8"/>
    <property type="match status" value="1"/>
</dbReference>
<dbReference type="GO" id="GO:0055088">
    <property type="term" value="P:lipid homeostasis"/>
    <property type="evidence" value="ECO:0007669"/>
    <property type="project" value="TreeGrafter"/>
</dbReference>
<dbReference type="InterPro" id="IPR050846">
    <property type="entry name" value="TLCD"/>
</dbReference>
<dbReference type="InParanoid" id="E4XRJ2"/>
<keyword evidence="2 5" id="KW-0812">Transmembrane</keyword>
<evidence type="ECO:0000259" key="7">
    <source>
        <dbReference type="PROSITE" id="PS50922"/>
    </source>
</evidence>
<dbReference type="PANTHER" id="PTHR13439:SF0">
    <property type="entry name" value="TOPOISOMERASE I DAMAGE AFFECTED PROTEIN 4"/>
    <property type="match status" value="1"/>
</dbReference>
<keyword evidence="9" id="KW-1185">Reference proteome</keyword>
<dbReference type="PROSITE" id="PS50922">
    <property type="entry name" value="TLC"/>
    <property type="match status" value="1"/>
</dbReference>
<evidence type="ECO:0000256" key="5">
    <source>
        <dbReference type="PROSITE-ProRule" id="PRU00205"/>
    </source>
</evidence>
<accession>E4XRJ2</accession>
<evidence type="ECO:0000256" key="6">
    <source>
        <dbReference type="SAM" id="Phobius"/>
    </source>
</evidence>
<dbReference type="OrthoDB" id="10266980at2759"/>
<evidence type="ECO:0000313" key="9">
    <source>
        <dbReference type="Proteomes" id="UP000001307"/>
    </source>
</evidence>
<feature type="transmembrane region" description="Helical" evidence="6">
    <location>
        <begin position="6"/>
        <end position="28"/>
    </location>
</feature>
<gene>
    <name evidence="8" type="ORF">GSOID_T00001777001</name>
</gene>
<feature type="transmembrane region" description="Helical" evidence="6">
    <location>
        <begin position="49"/>
        <end position="68"/>
    </location>
</feature>
<keyword evidence="4 5" id="KW-0472">Membrane</keyword>
<feature type="transmembrane region" description="Helical" evidence="6">
    <location>
        <begin position="180"/>
        <end position="201"/>
    </location>
</feature>
<proteinExistence type="predicted"/>
<evidence type="ECO:0000256" key="1">
    <source>
        <dbReference type="ARBA" id="ARBA00004141"/>
    </source>
</evidence>
<dbReference type="EMBL" id="FN653118">
    <property type="protein sequence ID" value="CBY12408.1"/>
    <property type="molecule type" value="Genomic_DNA"/>
</dbReference>
<dbReference type="GO" id="GO:0016020">
    <property type="term" value="C:membrane"/>
    <property type="evidence" value="ECO:0007669"/>
    <property type="project" value="UniProtKB-SubCell"/>
</dbReference>
<dbReference type="SMART" id="SM00724">
    <property type="entry name" value="TLC"/>
    <property type="match status" value="1"/>
</dbReference>
<protein>
    <recommendedName>
        <fullName evidence="7">TLC domain-containing protein</fullName>
    </recommendedName>
</protein>
<dbReference type="AlphaFoldDB" id="E4XRJ2"/>
<evidence type="ECO:0000256" key="2">
    <source>
        <dbReference type="ARBA" id="ARBA00022692"/>
    </source>
</evidence>
<name>E4XRJ2_OIKDI</name>